<dbReference type="VEuPathDB" id="ToxoDB:TGDOM2_319920"/>
<evidence type="ECO:0000256" key="1">
    <source>
        <dbReference type="ARBA" id="ARBA00001938"/>
    </source>
</evidence>
<dbReference type="InterPro" id="IPR000089">
    <property type="entry name" value="Biotin_lipoyl"/>
</dbReference>
<dbReference type="InterPro" id="IPR023213">
    <property type="entry name" value="CAT-like_dom_sf"/>
</dbReference>
<dbReference type="Gene3D" id="3.30.559.10">
    <property type="entry name" value="Chloramphenicol acetyltransferase-like domain"/>
    <property type="match status" value="1"/>
</dbReference>
<feature type="region of interest" description="Disordered" evidence="10">
    <location>
        <begin position="150"/>
        <end position="192"/>
    </location>
</feature>
<dbReference type="Pfam" id="PF00364">
    <property type="entry name" value="Biotin_lipoyl"/>
    <property type="match status" value="1"/>
</dbReference>
<dbReference type="Pfam" id="PF00198">
    <property type="entry name" value="2-oxoacid_dh"/>
    <property type="match status" value="1"/>
</dbReference>
<keyword evidence="5 9" id="KW-0450">Lipoyl</keyword>
<comment type="subcellular location">
    <subcellularLocation>
        <location evidence="2">Mitochondrion matrix</location>
    </subcellularLocation>
</comment>
<evidence type="ECO:0000313" key="14">
    <source>
        <dbReference type="Proteomes" id="UP000028837"/>
    </source>
</evidence>
<feature type="domain" description="Peripheral subunit-binding (PSBD)" evidence="12">
    <location>
        <begin position="188"/>
        <end position="225"/>
    </location>
</feature>
<dbReference type="PANTHER" id="PTHR43178:SF5">
    <property type="entry name" value="LIPOAMIDE ACYLTRANSFERASE COMPONENT OF BRANCHED-CHAIN ALPHA-KETO ACID DEHYDROGENASE COMPLEX, MITOCHONDRIAL"/>
    <property type="match status" value="1"/>
</dbReference>
<dbReference type="InterPro" id="IPR004167">
    <property type="entry name" value="PSBD"/>
</dbReference>
<evidence type="ECO:0000313" key="13">
    <source>
        <dbReference type="EMBL" id="KFG28815.1"/>
    </source>
</evidence>
<protein>
    <recommendedName>
        <fullName evidence="9">Dihydrolipoamide acetyltransferase component of pyruvate dehydrogenase complex</fullName>
        <ecNumber evidence="9">2.3.1.-</ecNumber>
    </recommendedName>
</protein>
<evidence type="ECO:0000259" key="11">
    <source>
        <dbReference type="PROSITE" id="PS50968"/>
    </source>
</evidence>
<feature type="domain" description="Lipoyl-binding" evidence="11">
    <location>
        <begin position="71"/>
        <end position="146"/>
    </location>
</feature>
<dbReference type="Pfam" id="PF02817">
    <property type="entry name" value="E3_binding"/>
    <property type="match status" value="1"/>
</dbReference>
<evidence type="ECO:0000256" key="2">
    <source>
        <dbReference type="ARBA" id="ARBA00004305"/>
    </source>
</evidence>
<evidence type="ECO:0000259" key="12">
    <source>
        <dbReference type="PROSITE" id="PS51826"/>
    </source>
</evidence>
<feature type="compositionally biased region" description="Acidic residues" evidence="10">
    <location>
        <begin position="150"/>
        <end position="160"/>
    </location>
</feature>
<gene>
    <name evidence="13" type="ORF">TGDOM2_319920</name>
</gene>
<dbReference type="OrthoDB" id="202158at2759"/>
<reference evidence="13 14" key="1">
    <citation type="submission" date="2014-02" db="EMBL/GenBank/DDBJ databases">
        <authorList>
            <person name="Sibley D."/>
            <person name="Venepally P."/>
            <person name="Karamycheva S."/>
            <person name="Hadjithomas M."/>
            <person name="Khan A."/>
            <person name="Brunk B."/>
            <person name="Roos D."/>
            <person name="Caler E."/>
            <person name="Lorenzi H."/>
        </authorList>
    </citation>
    <scope>NUCLEOTIDE SEQUENCE [LARGE SCALE GENOMIC DNA]</scope>
    <source>
        <strain evidence="13 14">GAB2-2007-GAL-DOM2</strain>
    </source>
</reference>
<dbReference type="GO" id="GO:0016407">
    <property type="term" value="F:acetyltransferase activity"/>
    <property type="evidence" value="ECO:0007669"/>
    <property type="project" value="TreeGrafter"/>
</dbReference>
<dbReference type="Gene3D" id="4.10.320.10">
    <property type="entry name" value="E3-binding domain"/>
    <property type="match status" value="1"/>
</dbReference>
<dbReference type="EMBL" id="AHZU02001863">
    <property type="protein sequence ID" value="KFG28815.1"/>
    <property type="molecule type" value="Genomic_DNA"/>
</dbReference>
<feature type="region of interest" description="Disordered" evidence="10">
    <location>
        <begin position="254"/>
        <end position="275"/>
    </location>
</feature>
<dbReference type="Gene3D" id="2.40.50.100">
    <property type="match status" value="1"/>
</dbReference>
<feature type="compositionally biased region" description="Low complexity" evidence="10">
    <location>
        <begin position="166"/>
        <end position="192"/>
    </location>
</feature>
<keyword evidence="8 9" id="KW-0012">Acyltransferase</keyword>
<evidence type="ECO:0000256" key="7">
    <source>
        <dbReference type="ARBA" id="ARBA00023128"/>
    </source>
</evidence>
<comment type="similarity">
    <text evidence="3 9">Belongs to the 2-oxoacid dehydrogenase family.</text>
</comment>
<dbReference type="SUPFAM" id="SSF52777">
    <property type="entry name" value="CoA-dependent acyltransferases"/>
    <property type="match status" value="1"/>
</dbReference>
<comment type="cofactor">
    <cofactor evidence="1 9">
        <name>(R)-lipoate</name>
        <dbReference type="ChEBI" id="CHEBI:83088"/>
    </cofactor>
</comment>
<evidence type="ECO:0000256" key="3">
    <source>
        <dbReference type="ARBA" id="ARBA00007317"/>
    </source>
</evidence>
<keyword evidence="6" id="KW-0809">Transit peptide</keyword>
<dbReference type="InterPro" id="IPR001078">
    <property type="entry name" value="2-oxoacid_DH_actylTfrase"/>
</dbReference>
<proteinExistence type="inferred from homology"/>
<dbReference type="InterPro" id="IPR003016">
    <property type="entry name" value="2-oxoA_DH_lipoyl-BS"/>
</dbReference>
<dbReference type="PROSITE" id="PS51826">
    <property type="entry name" value="PSBD"/>
    <property type="match status" value="1"/>
</dbReference>
<dbReference type="SUPFAM" id="SSF51230">
    <property type="entry name" value="Single hybrid motif"/>
    <property type="match status" value="1"/>
</dbReference>
<name>A0A086J9J7_TOXGO</name>
<evidence type="ECO:0000256" key="4">
    <source>
        <dbReference type="ARBA" id="ARBA00022679"/>
    </source>
</evidence>
<dbReference type="InterPro" id="IPR011053">
    <property type="entry name" value="Single_hybrid_motif"/>
</dbReference>
<keyword evidence="7" id="KW-0496">Mitochondrion</keyword>
<dbReference type="CDD" id="cd06849">
    <property type="entry name" value="lipoyl_domain"/>
    <property type="match status" value="1"/>
</dbReference>
<keyword evidence="4 9" id="KW-0808">Transferase</keyword>
<sequence length="669" mass="70305">MLATRRVFSASPRLACARAGIAQAFVPRPLAPLTRLGAGCLPQRQLELNNAPLVLPGKRCLLTVSRPALAVKTFKLADIGEGIAQVELLKWHKGVGDHVEEMDELCEVQSDKAAVEITSRFTGTIVKLHQKEGMMVRIGAPLMDIDVEAGEDHAEEEEPETKERPAPVSEPAAASPSVGAEASSTTFSASPATRRFAKEKGVDLARVKGSGRNGLITKEDVLKFLESSQVAAPAAQSPPPAPAQGLQNAVCSKARNSTQSGVQTEDRSSTMSCLTSPGSLGAAGVSADQAAVSSDAGTSPDEPLVFSLSGCTQGGTCEEKTPVSFAGSGKQAKKQKGLLSGTSVTSDVSGASAAESKSNVASPGPGVRTPEVTSGAPAGATEASVFPFSHGADVSSIPGGFASTGSFAGSPNAQPRAAPVVPQRPQRETTQVQLMGFSRAMVKSMNETVKVPQLNIGDEYDITELTKMRETLVAHTAKKYNCRPTITAFLIKAVSLALDETPILNSKFNAATGDSYTQFGSHNISVAIDTPNGLVVPNIKNVQDLNVLEIQAELHRLQELATANKLSPADLQGGTISISNVGVISGTYVHALLFDGQACIIGVGQARDLPRFVGKSGQAFDEDLVERRRIMTCAFTADHRHCDGATVARFNKRVKELLENPAMMLLHLR</sequence>
<feature type="region of interest" description="Disordered" evidence="10">
    <location>
        <begin position="403"/>
        <end position="427"/>
    </location>
</feature>
<dbReference type="GO" id="GO:0031405">
    <property type="term" value="F:lipoic acid binding"/>
    <property type="evidence" value="ECO:0007669"/>
    <property type="project" value="TreeGrafter"/>
</dbReference>
<evidence type="ECO:0000256" key="6">
    <source>
        <dbReference type="ARBA" id="ARBA00022946"/>
    </source>
</evidence>
<dbReference type="FunFam" id="3.30.559.10:FF:000007">
    <property type="entry name" value="Dihydrolipoamide acetyltransferase component of pyruvate dehydrogenase complex"/>
    <property type="match status" value="1"/>
</dbReference>
<evidence type="ECO:0000256" key="9">
    <source>
        <dbReference type="RuleBase" id="RU003423"/>
    </source>
</evidence>
<dbReference type="AlphaFoldDB" id="A0A086J9J7"/>
<dbReference type="Proteomes" id="UP000028837">
    <property type="component" value="Unassembled WGS sequence"/>
</dbReference>
<evidence type="ECO:0000256" key="5">
    <source>
        <dbReference type="ARBA" id="ARBA00022823"/>
    </source>
</evidence>
<feature type="region of interest" description="Disordered" evidence="10">
    <location>
        <begin position="321"/>
        <end position="378"/>
    </location>
</feature>
<dbReference type="FunFam" id="2.40.50.100:FF:000013">
    <property type="entry name" value="Dihydrolipoamide acetyltransferase component of pyruvate dehydrogenase complex"/>
    <property type="match status" value="1"/>
</dbReference>
<dbReference type="InterPro" id="IPR050743">
    <property type="entry name" value="2-oxoacid_DH_E2_comp"/>
</dbReference>
<organism evidence="13 14">
    <name type="scientific">Toxoplasma gondii GAB2-2007-GAL-DOM2</name>
    <dbReference type="NCBI Taxonomy" id="1130820"/>
    <lineage>
        <taxon>Eukaryota</taxon>
        <taxon>Sar</taxon>
        <taxon>Alveolata</taxon>
        <taxon>Apicomplexa</taxon>
        <taxon>Conoidasida</taxon>
        <taxon>Coccidia</taxon>
        <taxon>Eucoccidiorida</taxon>
        <taxon>Eimeriorina</taxon>
        <taxon>Sarcocystidae</taxon>
        <taxon>Toxoplasma</taxon>
    </lineage>
</organism>
<dbReference type="PROSITE" id="PS00189">
    <property type="entry name" value="LIPOYL"/>
    <property type="match status" value="1"/>
</dbReference>
<feature type="compositionally biased region" description="Polar residues" evidence="10">
    <location>
        <begin position="342"/>
        <end position="361"/>
    </location>
</feature>
<comment type="caution">
    <text evidence="13">The sequence shown here is derived from an EMBL/GenBank/DDBJ whole genome shotgun (WGS) entry which is preliminary data.</text>
</comment>
<dbReference type="SUPFAM" id="SSF47005">
    <property type="entry name" value="Peripheral subunit-binding domain of 2-oxo acid dehydrogenase complex"/>
    <property type="match status" value="1"/>
</dbReference>
<dbReference type="InterPro" id="IPR036625">
    <property type="entry name" value="E3-bd_dom_sf"/>
</dbReference>
<dbReference type="EC" id="2.3.1.-" evidence="9"/>
<evidence type="ECO:0000256" key="8">
    <source>
        <dbReference type="ARBA" id="ARBA00023315"/>
    </source>
</evidence>
<dbReference type="PANTHER" id="PTHR43178">
    <property type="entry name" value="DIHYDROLIPOAMIDE ACETYLTRANSFERASE COMPONENT OF PYRUVATE DEHYDROGENASE COMPLEX"/>
    <property type="match status" value="1"/>
</dbReference>
<dbReference type="PROSITE" id="PS50968">
    <property type="entry name" value="BIOTINYL_LIPOYL"/>
    <property type="match status" value="1"/>
</dbReference>
<accession>A0A086J9J7</accession>
<evidence type="ECO:0000256" key="10">
    <source>
        <dbReference type="SAM" id="MobiDB-lite"/>
    </source>
</evidence>
<dbReference type="GO" id="GO:0005759">
    <property type="term" value="C:mitochondrial matrix"/>
    <property type="evidence" value="ECO:0007669"/>
    <property type="project" value="UniProtKB-SubCell"/>
</dbReference>